<dbReference type="NCBIfam" id="TIGR00786">
    <property type="entry name" value="dctM"/>
    <property type="match status" value="1"/>
</dbReference>
<sequence length="438" mass="45706">MSAPLIGALGLLGVLVLIAIRIPIGVSLGVAAVVGLTVLRNERVAMNVMEQTPFEVAASWSLSAIPMFILMGAIAHNSGISVALFRAARLWASRLPGGLAVATNLASAGFAAASGSSVATAATMGRLGIPEMLRAGYDKGLAAGVVASAGTLGALIPPSIMFVIYGVFAEVSITKLLVAGVLPGILTAAVYTAMIIIRAKLNPKIAPPVTVDPEEGTLWQARWKSLLPVWPVLVLIFGIIGGLYGGIFTPTEAGAGGALLACAIALFQGRLTGRVMWTSVMEAVTTTASLLFVAYGAVMFTKFLALSGLPVFLGNTIESWQLSPYMLILAASVIYLILGMFLDPMGVLLLSLPVMQPMFDAVGADPIWVGVIVVKFIEIGLLTPPVGFNVYVVKSVVGDEIPLGRIFRGVGWFLACEAIIMFLLVVFPQISLVLPNGM</sequence>
<keyword evidence="6 7" id="KW-0472">Membrane</keyword>
<dbReference type="GO" id="GO:0022857">
    <property type="term" value="F:transmembrane transporter activity"/>
    <property type="evidence" value="ECO:0007669"/>
    <property type="project" value="UniProtKB-UniRule"/>
</dbReference>
<feature type="transmembrane region" description="Helical" evidence="7">
    <location>
        <begin position="60"/>
        <end position="85"/>
    </location>
</feature>
<keyword evidence="7" id="KW-0813">Transport</keyword>
<feature type="transmembrane region" description="Helical" evidence="7">
    <location>
        <begin position="325"/>
        <end position="355"/>
    </location>
</feature>
<evidence type="ECO:0000256" key="5">
    <source>
        <dbReference type="ARBA" id="ARBA00022989"/>
    </source>
</evidence>
<feature type="transmembrane region" description="Helical" evidence="7">
    <location>
        <begin position="227"/>
        <end position="247"/>
    </location>
</feature>
<evidence type="ECO:0000256" key="3">
    <source>
        <dbReference type="ARBA" id="ARBA00022519"/>
    </source>
</evidence>
<dbReference type="AlphaFoldDB" id="A0A1X6ZPE8"/>
<keyword evidence="10" id="KW-1185">Reference proteome</keyword>
<feature type="transmembrane region" description="Helical" evidence="7">
    <location>
        <begin position="176"/>
        <end position="197"/>
    </location>
</feature>
<comment type="subcellular location">
    <subcellularLocation>
        <location evidence="1 7">Cell inner membrane</location>
        <topology evidence="1 7">Multi-pass membrane protein</topology>
    </subcellularLocation>
</comment>
<keyword evidence="4 7" id="KW-0812">Transmembrane</keyword>
<proteinExistence type="inferred from homology"/>
<evidence type="ECO:0000256" key="7">
    <source>
        <dbReference type="RuleBase" id="RU369079"/>
    </source>
</evidence>
<keyword evidence="3 7" id="KW-0997">Cell inner membrane</keyword>
<dbReference type="InterPro" id="IPR010656">
    <property type="entry name" value="DctM"/>
</dbReference>
<comment type="function">
    <text evidence="7">Part of the tripartite ATP-independent periplasmic (TRAP) transport system.</text>
</comment>
<feature type="transmembrane region" description="Helical" evidence="7">
    <location>
        <begin position="412"/>
        <end position="434"/>
    </location>
</feature>
<feature type="transmembrane region" description="Helical" evidence="7">
    <location>
        <begin position="283"/>
        <end position="305"/>
    </location>
</feature>
<accession>A0A1X6ZPE8</accession>
<evidence type="ECO:0000313" key="9">
    <source>
        <dbReference type="EMBL" id="SLN57628.1"/>
    </source>
</evidence>
<comment type="similarity">
    <text evidence="7">Belongs to the TRAP transporter large permease family.</text>
</comment>
<evidence type="ECO:0000256" key="4">
    <source>
        <dbReference type="ARBA" id="ARBA00022692"/>
    </source>
</evidence>
<dbReference type="PIRSF" id="PIRSF006066">
    <property type="entry name" value="HI0050"/>
    <property type="match status" value="1"/>
</dbReference>
<dbReference type="Proteomes" id="UP000193963">
    <property type="component" value="Unassembled WGS sequence"/>
</dbReference>
<evidence type="ECO:0000256" key="1">
    <source>
        <dbReference type="ARBA" id="ARBA00004429"/>
    </source>
</evidence>
<dbReference type="InterPro" id="IPR004681">
    <property type="entry name" value="TRAP_DctM"/>
</dbReference>
<dbReference type="Pfam" id="PF06808">
    <property type="entry name" value="DctM"/>
    <property type="match status" value="1"/>
</dbReference>
<keyword evidence="2" id="KW-1003">Cell membrane</keyword>
<dbReference type="PANTHER" id="PTHR33362">
    <property type="entry name" value="SIALIC ACID TRAP TRANSPORTER PERMEASE PROTEIN SIAT-RELATED"/>
    <property type="match status" value="1"/>
</dbReference>
<feature type="transmembrane region" description="Helical" evidence="7">
    <location>
        <begin position="6"/>
        <end position="39"/>
    </location>
</feature>
<organism evidence="9 10">
    <name type="scientific">Pseudooceanicola marinus</name>
    <dbReference type="NCBI Taxonomy" id="396013"/>
    <lineage>
        <taxon>Bacteria</taxon>
        <taxon>Pseudomonadati</taxon>
        <taxon>Pseudomonadota</taxon>
        <taxon>Alphaproteobacteria</taxon>
        <taxon>Rhodobacterales</taxon>
        <taxon>Paracoccaceae</taxon>
        <taxon>Pseudooceanicola</taxon>
    </lineage>
</organism>
<evidence type="ECO:0000256" key="2">
    <source>
        <dbReference type="ARBA" id="ARBA00022475"/>
    </source>
</evidence>
<gene>
    <name evidence="9" type="primary">siaT_21</name>
    <name evidence="9" type="ORF">PSM7751_02898</name>
</gene>
<feature type="transmembrane region" description="Helical" evidence="7">
    <location>
        <begin position="105"/>
        <end position="129"/>
    </location>
</feature>
<dbReference type="PANTHER" id="PTHR33362:SF5">
    <property type="entry name" value="C4-DICARBOXYLATE TRAP TRANSPORTER LARGE PERMEASE PROTEIN DCTM"/>
    <property type="match status" value="1"/>
</dbReference>
<feature type="transmembrane region" description="Helical" evidence="7">
    <location>
        <begin position="367"/>
        <end position="392"/>
    </location>
</feature>
<dbReference type="EMBL" id="FWFN01000005">
    <property type="protein sequence ID" value="SLN57628.1"/>
    <property type="molecule type" value="Genomic_DNA"/>
</dbReference>
<evidence type="ECO:0000259" key="8">
    <source>
        <dbReference type="Pfam" id="PF06808"/>
    </source>
</evidence>
<comment type="subunit">
    <text evidence="7">The complex comprises the extracytoplasmic solute receptor protein and the two transmembrane proteins.</text>
</comment>
<evidence type="ECO:0000313" key="10">
    <source>
        <dbReference type="Proteomes" id="UP000193963"/>
    </source>
</evidence>
<name>A0A1X6ZPE8_9RHOB</name>
<dbReference type="OrthoDB" id="9790209at2"/>
<dbReference type="RefSeq" id="WP_085888917.1">
    <property type="nucleotide sequence ID" value="NZ_FWFN01000005.1"/>
</dbReference>
<evidence type="ECO:0000256" key="6">
    <source>
        <dbReference type="ARBA" id="ARBA00023136"/>
    </source>
</evidence>
<feature type="transmembrane region" description="Helical" evidence="7">
    <location>
        <begin position="253"/>
        <end position="271"/>
    </location>
</feature>
<feature type="domain" description="TRAP C4-dicarboxylate transport system permease DctM subunit" evidence="8">
    <location>
        <begin position="12"/>
        <end position="430"/>
    </location>
</feature>
<keyword evidence="5 7" id="KW-1133">Transmembrane helix</keyword>
<protein>
    <recommendedName>
        <fullName evidence="7">TRAP transporter large permease protein</fullName>
    </recommendedName>
</protein>
<dbReference type="GO" id="GO:0005886">
    <property type="term" value="C:plasma membrane"/>
    <property type="evidence" value="ECO:0007669"/>
    <property type="project" value="UniProtKB-SubCell"/>
</dbReference>
<feature type="transmembrane region" description="Helical" evidence="7">
    <location>
        <begin position="141"/>
        <end position="164"/>
    </location>
</feature>
<reference evidence="9 10" key="1">
    <citation type="submission" date="2017-03" db="EMBL/GenBank/DDBJ databases">
        <authorList>
            <person name="Afonso C.L."/>
            <person name="Miller P.J."/>
            <person name="Scott M.A."/>
            <person name="Spackman E."/>
            <person name="Goraichik I."/>
            <person name="Dimitrov K.M."/>
            <person name="Suarez D.L."/>
            <person name="Swayne D.E."/>
        </authorList>
    </citation>
    <scope>NUCLEOTIDE SEQUENCE [LARGE SCALE GENOMIC DNA]</scope>
    <source>
        <strain evidence="9 10">CECT 7751</strain>
    </source>
</reference>